<dbReference type="Pfam" id="PF00593">
    <property type="entry name" value="TonB_dep_Rec_b-barrel"/>
    <property type="match status" value="1"/>
</dbReference>
<accession>A0A485M0N4</accession>
<evidence type="ECO:0000256" key="8">
    <source>
        <dbReference type="ARBA" id="ARBA00023237"/>
    </source>
</evidence>
<comment type="subcellular location">
    <subcellularLocation>
        <location evidence="1">Cell outer membrane</location>
        <topology evidence="1">Multi-pass membrane protein</topology>
    </subcellularLocation>
</comment>
<keyword evidence="2" id="KW-0813">Transport</keyword>
<proteinExistence type="predicted"/>
<evidence type="ECO:0000256" key="3">
    <source>
        <dbReference type="ARBA" id="ARBA00022692"/>
    </source>
</evidence>
<dbReference type="InterPro" id="IPR037066">
    <property type="entry name" value="Plug_dom_sf"/>
</dbReference>
<dbReference type="InterPro" id="IPR036942">
    <property type="entry name" value="Beta-barrel_TonB_sf"/>
</dbReference>
<evidence type="ECO:0000256" key="6">
    <source>
        <dbReference type="ARBA" id="ARBA00023136"/>
    </source>
</evidence>
<reference evidence="11" key="1">
    <citation type="submission" date="2019-03" db="EMBL/GenBank/DDBJ databases">
        <authorList>
            <person name="Hao L."/>
        </authorList>
    </citation>
    <scope>NUCLEOTIDE SEQUENCE</scope>
</reference>
<evidence type="ECO:0000256" key="1">
    <source>
        <dbReference type="ARBA" id="ARBA00004571"/>
    </source>
</evidence>
<dbReference type="GO" id="GO:0044718">
    <property type="term" value="P:siderophore transmembrane transport"/>
    <property type="evidence" value="ECO:0007669"/>
    <property type="project" value="TreeGrafter"/>
</dbReference>
<dbReference type="PROSITE" id="PS52016">
    <property type="entry name" value="TONB_DEPENDENT_REC_3"/>
    <property type="match status" value="1"/>
</dbReference>
<keyword evidence="3" id="KW-0812">Transmembrane</keyword>
<dbReference type="EMBL" id="CAADRM010000105">
    <property type="protein sequence ID" value="VFU15338.1"/>
    <property type="molecule type" value="Genomic_DNA"/>
</dbReference>
<keyword evidence="8" id="KW-0998">Cell outer membrane</keyword>
<dbReference type="GO" id="GO:0015344">
    <property type="term" value="F:siderophore uptake transmembrane transporter activity"/>
    <property type="evidence" value="ECO:0007669"/>
    <property type="project" value="TreeGrafter"/>
</dbReference>
<dbReference type="Pfam" id="PF07715">
    <property type="entry name" value="Plug"/>
    <property type="match status" value="1"/>
</dbReference>
<dbReference type="CDD" id="cd01347">
    <property type="entry name" value="ligand_gated_channel"/>
    <property type="match status" value="1"/>
</dbReference>
<evidence type="ECO:0000313" key="11">
    <source>
        <dbReference type="EMBL" id="VFU15338.1"/>
    </source>
</evidence>
<keyword evidence="7 11" id="KW-0675">Receptor</keyword>
<keyword evidence="5" id="KW-0798">TonB box</keyword>
<keyword evidence="4" id="KW-0732">Signal</keyword>
<dbReference type="SUPFAM" id="SSF56935">
    <property type="entry name" value="Porins"/>
    <property type="match status" value="1"/>
</dbReference>
<dbReference type="Gene3D" id="2.170.130.10">
    <property type="entry name" value="TonB-dependent receptor, plug domain"/>
    <property type="match status" value="1"/>
</dbReference>
<feature type="domain" description="TonB-dependent receptor-like beta-barrel" evidence="9">
    <location>
        <begin position="219"/>
        <end position="648"/>
    </location>
</feature>
<keyword evidence="6" id="KW-0472">Membrane</keyword>
<name>A0A485M0N4_9ZZZZ</name>
<dbReference type="PANTHER" id="PTHR30069">
    <property type="entry name" value="TONB-DEPENDENT OUTER MEMBRANE RECEPTOR"/>
    <property type="match status" value="1"/>
</dbReference>
<evidence type="ECO:0000256" key="2">
    <source>
        <dbReference type="ARBA" id="ARBA00022448"/>
    </source>
</evidence>
<evidence type="ECO:0000259" key="9">
    <source>
        <dbReference type="Pfam" id="PF00593"/>
    </source>
</evidence>
<sequence length="674" mass="74428">MKRGLGIRCICGLVVLFLAFSGAAAAREAGGEAKKGDANVFKLGEVEVSGKKEAVKNVTVDKVSSEEMRLFNADNVAEAAGRLPGVNMSAFGVRNERMVYVRGFDLKHAPIFLDGIPIYVPYDGYPDLGRFTTSDLSEIVVSKGFTSVLYGPNTMGGAINMVSRRPEKTFEGDAGAGYGTGGTYRAHLNLGTNQGRWYVQAGGSYIDSDYFPLSDSFDPTPAEDGKRRENSYYKDESANIKIGFTPNAEDEYALSYIRQHGVKGSPPYAGTDTSQTARYWQWPYWNKESVYFTSRTEFQAPFYLKTGAFYDRFWNSLLSFDDATYSTITRKYAFRSDYNDHTFGGSVEVGTEAVRSNLIKLSLRYKNDIHKEWNEGKPIQTFQDCTLSAGLEDTVTISEELYVIAGASYDMADTVEAEDLDGSNQRVDFEMERTAAFNPQLGIFYTLPGKGVIHAAISRKTRIPSIKDKFSYRLGTAIPNPGLDPEKSINYEIGYQNTFFGRFFFKTTVFHNNITDYILQATVPDPSNPGSTTLQNQNIGKVSQYGAEVEVSGALLDVLEGGLTYAYIHQNNRTNSNKLTNVPAAKAGGYLKCSPAHFVSGLVDVQYVSKMYSSSNGVREAGDFTVVNAKLMCEPVKGITAEAGLDNVFDRNYALDEGFPEPGRTMFANIGYRF</sequence>
<dbReference type="PANTHER" id="PTHR30069:SF29">
    <property type="entry name" value="HEMOGLOBIN AND HEMOGLOBIN-HAPTOGLOBIN-BINDING PROTEIN 1-RELATED"/>
    <property type="match status" value="1"/>
</dbReference>
<evidence type="ECO:0000256" key="4">
    <source>
        <dbReference type="ARBA" id="ARBA00022729"/>
    </source>
</evidence>
<dbReference type="InterPro" id="IPR039426">
    <property type="entry name" value="TonB-dep_rcpt-like"/>
</dbReference>
<dbReference type="InterPro" id="IPR012910">
    <property type="entry name" value="Plug_dom"/>
</dbReference>
<protein>
    <submittedName>
        <fullName evidence="11">Ferric enterobactin receptor</fullName>
    </submittedName>
</protein>
<dbReference type="AlphaFoldDB" id="A0A485M0N4"/>
<dbReference type="Gene3D" id="2.40.170.20">
    <property type="entry name" value="TonB-dependent receptor, beta-barrel domain"/>
    <property type="match status" value="1"/>
</dbReference>
<organism evidence="11">
    <name type="scientific">anaerobic digester metagenome</name>
    <dbReference type="NCBI Taxonomy" id="1263854"/>
    <lineage>
        <taxon>unclassified sequences</taxon>
        <taxon>metagenomes</taxon>
        <taxon>ecological metagenomes</taxon>
    </lineage>
</organism>
<dbReference type="GO" id="GO:0009279">
    <property type="term" value="C:cell outer membrane"/>
    <property type="evidence" value="ECO:0007669"/>
    <property type="project" value="UniProtKB-SubCell"/>
</dbReference>
<evidence type="ECO:0000256" key="7">
    <source>
        <dbReference type="ARBA" id="ARBA00023170"/>
    </source>
</evidence>
<feature type="domain" description="TonB-dependent receptor plug" evidence="10">
    <location>
        <begin position="57"/>
        <end position="158"/>
    </location>
</feature>
<evidence type="ECO:0000259" key="10">
    <source>
        <dbReference type="Pfam" id="PF07715"/>
    </source>
</evidence>
<evidence type="ECO:0000256" key="5">
    <source>
        <dbReference type="ARBA" id="ARBA00023077"/>
    </source>
</evidence>
<gene>
    <name evidence="11" type="primary">pfeA</name>
    <name evidence="11" type="ORF">SCFA_410006</name>
</gene>
<dbReference type="InterPro" id="IPR000531">
    <property type="entry name" value="Beta-barrel_TonB"/>
</dbReference>